<protein>
    <submittedName>
        <fullName evidence="2">Uncharacterized protein</fullName>
    </submittedName>
</protein>
<evidence type="ECO:0000256" key="1">
    <source>
        <dbReference type="SAM" id="MobiDB-lite"/>
    </source>
</evidence>
<organism evidence="2 3">
    <name type="scientific">Naegleria fowleri</name>
    <name type="common">Brain eating amoeba</name>
    <dbReference type="NCBI Taxonomy" id="5763"/>
    <lineage>
        <taxon>Eukaryota</taxon>
        <taxon>Discoba</taxon>
        <taxon>Heterolobosea</taxon>
        <taxon>Tetramitia</taxon>
        <taxon>Eutetramitia</taxon>
        <taxon>Vahlkampfiidae</taxon>
        <taxon>Naegleria</taxon>
    </lineage>
</organism>
<accession>A0A6A5B4Q4</accession>
<dbReference type="VEuPathDB" id="AmoebaDB:FDP41_008779"/>
<evidence type="ECO:0000313" key="3">
    <source>
        <dbReference type="Proteomes" id="UP000444721"/>
    </source>
</evidence>
<feature type="compositionally biased region" description="Acidic residues" evidence="1">
    <location>
        <begin position="133"/>
        <end position="143"/>
    </location>
</feature>
<gene>
    <name evidence="2" type="ORF">FDP41_008779</name>
</gene>
<sequence>MKTITTTTTTCTESVLFSENTPSQSAEPNNTDPSESSTTRKRKSNPQTTPVIIITPKKKKITKEESQLIAHVYAHHSGNWNKFMSDEKIQKLNKTERHLKNHINYLKTKKNQTMNTDRAKTIVPRGTRRDIDEQSEADDGEDTEDVINAYVASSEPESSDEQPPELDTPLLTSSQQFRELDNTTFDDSVSSSSVSSDFSYVREMTKRHKIRRAKKRQEEKEELYHILNQQLLQQQQALIDSSDWKFTILVMMMMRWR</sequence>
<reference evidence="2 3" key="1">
    <citation type="journal article" date="2019" name="Sci. Rep.">
        <title>Nanopore sequencing improves the draft genome of the human pathogenic amoeba Naegleria fowleri.</title>
        <authorList>
            <person name="Liechti N."/>
            <person name="Schurch N."/>
            <person name="Bruggmann R."/>
            <person name="Wittwer M."/>
        </authorList>
    </citation>
    <scope>NUCLEOTIDE SEQUENCE [LARGE SCALE GENOMIC DNA]</scope>
    <source>
        <strain evidence="2 3">ATCC 30894</strain>
    </source>
</reference>
<dbReference type="RefSeq" id="XP_044557641.1">
    <property type="nucleotide sequence ID" value="XM_044712668.1"/>
</dbReference>
<dbReference type="VEuPathDB" id="AmoebaDB:NfTy_010530"/>
<dbReference type="EMBL" id="VFQX01000064">
    <property type="protein sequence ID" value="KAF0972927.1"/>
    <property type="molecule type" value="Genomic_DNA"/>
</dbReference>
<dbReference type="VEuPathDB" id="AmoebaDB:NF0095330"/>
<feature type="compositionally biased region" description="Low complexity" evidence="1">
    <location>
        <begin position="1"/>
        <end position="12"/>
    </location>
</feature>
<keyword evidence="3" id="KW-1185">Reference proteome</keyword>
<comment type="caution">
    <text evidence="2">The sequence shown here is derived from an EMBL/GenBank/DDBJ whole genome shotgun (WGS) entry which is preliminary data.</text>
</comment>
<proteinExistence type="predicted"/>
<dbReference type="GeneID" id="68115997"/>
<feature type="region of interest" description="Disordered" evidence="1">
    <location>
        <begin position="1"/>
        <end position="49"/>
    </location>
</feature>
<evidence type="ECO:0000313" key="2">
    <source>
        <dbReference type="EMBL" id="KAF0972927.1"/>
    </source>
</evidence>
<name>A0A6A5B4Q4_NAEFO</name>
<feature type="compositionally biased region" description="Polar residues" evidence="1">
    <location>
        <begin position="13"/>
        <end position="37"/>
    </location>
</feature>
<feature type="region of interest" description="Disordered" evidence="1">
    <location>
        <begin position="124"/>
        <end position="143"/>
    </location>
</feature>
<dbReference type="AlphaFoldDB" id="A0A6A5B4Q4"/>
<dbReference type="Proteomes" id="UP000444721">
    <property type="component" value="Unassembled WGS sequence"/>
</dbReference>